<proteinExistence type="predicted"/>
<gene>
    <name evidence="2" type="ORF">DdX_12978</name>
</gene>
<dbReference type="InterPro" id="IPR036465">
    <property type="entry name" value="vWFA_dom_sf"/>
</dbReference>
<evidence type="ECO:0000313" key="2">
    <source>
        <dbReference type="EMBL" id="KAI1706518.1"/>
    </source>
</evidence>
<dbReference type="SUPFAM" id="SSF53300">
    <property type="entry name" value="vWA-like"/>
    <property type="match status" value="1"/>
</dbReference>
<keyword evidence="3" id="KW-1185">Reference proteome</keyword>
<dbReference type="PANTHER" id="PTHR47824">
    <property type="entry name" value="UBIQUITIN-LIKE DOMAIN-CONTAINING PROTEIN"/>
    <property type="match status" value="1"/>
</dbReference>
<evidence type="ECO:0000313" key="3">
    <source>
        <dbReference type="Proteomes" id="UP001201812"/>
    </source>
</evidence>
<reference evidence="2" key="1">
    <citation type="submission" date="2022-01" db="EMBL/GenBank/DDBJ databases">
        <title>Genome Sequence Resource for Two Populations of Ditylenchus destructor, the Migratory Endoparasitic Phytonematode.</title>
        <authorList>
            <person name="Zhang H."/>
            <person name="Lin R."/>
            <person name="Xie B."/>
        </authorList>
    </citation>
    <scope>NUCLEOTIDE SEQUENCE</scope>
    <source>
        <strain evidence="2">BazhouSP</strain>
    </source>
</reference>
<organism evidence="2 3">
    <name type="scientific">Ditylenchus destructor</name>
    <dbReference type="NCBI Taxonomy" id="166010"/>
    <lineage>
        <taxon>Eukaryota</taxon>
        <taxon>Metazoa</taxon>
        <taxon>Ecdysozoa</taxon>
        <taxon>Nematoda</taxon>
        <taxon>Chromadorea</taxon>
        <taxon>Rhabditida</taxon>
        <taxon>Tylenchina</taxon>
        <taxon>Tylenchomorpha</taxon>
        <taxon>Sphaerularioidea</taxon>
        <taxon>Anguinidae</taxon>
        <taxon>Anguininae</taxon>
        <taxon>Ditylenchus</taxon>
    </lineage>
</organism>
<feature type="region of interest" description="Disordered" evidence="1">
    <location>
        <begin position="1"/>
        <end position="26"/>
    </location>
</feature>
<dbReference type="AlphaFoldDB" id="A0AAD4MTR3"/>
<dbReference type="EMBL" id="JAKKPZ010000047">
    <property type="protein sequence ID" value="KAI1706518.1"/>
    <property type="molecule type" value="Genomic_DNA"/>
</dbReference>
<dbReference type="PANTHER" id="PTHR47824:SF3">
    <property type="entry name" value="UBIQUITIN-LIKE DOMAIN-CONTAINING PROTEIN"/>
    <property type="match status" value="1"/>
</dbReference>
<evidence type="ECO:0000256" key="1">
    <source>
        <dbReference type="SAM" id="MobiDB-lite"/>
    </source>
</evidence>
<accession>A0AAD4MTR3</accession>
<dbReference type="CDD" id="cd00198">
    <property type="entry name" value="vWFA"/>
    <property type="match status" value="1"/>
</dbReference>
<dbReference type="Gene3D" id="3.40.50.410">
    <property type="entry name" value="von Willebrand factor, type A domain"/>
    <property type="match status" value="1"/>
</dbReference>
<evidence type="ECO:0008006" key="4">
    <source>
        <dbReference type="Google" id="ProtNLM"/>
    </source>
</evidence>
<protein>
    <recommendedName>
        <fullName evidence="4">VWFA domain-containing protein</fullName>
    </recommendedName>
</protein>
<sequence>MPRTRSSGPALKPEEILKKSPMKAKNKRTNLANQFQVQKVPVRAAEAQRPNANLNVSDRKAEVVFSFDTTTSMYPCLTQVRRKIKECVERLFREIGQEHLRIGVIAHGDYDTHSYVIKQMPMTTNVDMIVDFVSSVDGNERGRTFPECYELVLSETQKFAWLDGWSHVLVLIGDDRPHERDENPHGLDWREELVKLKNMGIVVHGVQALNLRYASDFYAECAKVTGGVHMPLDQFSAVVDLVMAVCYREARPNQLEAYEREIQAQLGRYSRSLRTMFDRMLGRDPSTSMPPGDMNAVPPGRFQVLEVDTAISIKDFVEAQGVNFQKGRGFYEFIKQETIQQYKEIILMDKNTGDMFEGPYARTLLGLPTDADAKANIAPQSATIKPGNLQYFVFIQSTSYNRKLSPGSRFLYEV</sequence>
<name>A0AAD4MTR3_9BILA</name>
<comment type="caution">
    <text evidence="2">The sequence shown here is derived from an EMBL/GenBank/DDBJ whole genome shotgun (WGS) entry which is preliminary data.</text>
</comment>
<dbReference type="Proteomes" id="UP001201812">
    <property type="component" value="Unassembled WGS sequence"/>
</dbReference>